<gene>
    <name evidence="3" type="ORF">QRX50_45745</name>
</gene>
<proteinExistence type="predicted"/>
<feature type="region of interest" description="Disordered" evidence="1">
    <location>
        <begin position="1"/>
        <end position="22"/>
    </location>
</feature>
<dbReference type="Pfam" id="PF11203">
    <property type="entry name" value="EccE"/>
    <property type="match status" value="1"/>
</dbReference>
<sequence>MSVSAPPAPPAQAPSGPTAVTVPASRTGTAALPWLLPVRPLQAALWELAGIAVLLVFLVDGVAPPVRIAVAAVAGVLVLTTSVRVGGRHFAAWAGAWLGYRLRRHDSRRDSPDPLHRVAGPVRVRQHVDRAGNRFGVAEVDGDWSAIVRLTPGASEPPAEALLTILRKSFHGTDIPLAAVQLLIWAVPRGAQVYRARWLAVRYRPEDAPIAALARGGGELGALRSTASAALSLMVALAEAGYPSTVLEAGELTAELRVALGVPASPVPLETDGDGWRAWSWSGATQSCYRPRSTRGLAHILGLSVPDAAFTATSATLRRTPGGRERIDVTLRVGARSGAVTPVVQGVSAVPLHGGHEAAVRRTLPLALT</sequence>
<reference evidence="3 4" key="1">
    <citation type="submission" date="2023-06" db="EMBL/GenBank/DDBJ databases">
        <authorList>
            <person name="Oyuntsetseg B."/>
            <person name="Kim S.B."/>
        </authorList>
    </citation>
    <scope>NUCLEOTIDE SEQUENCE [LARGE SCALE GENOMIC DNA]</scope>
    <source>
        <strain evidence="3 4">2-15</strain>
    </source>
</reference>
<dbReference type="KEGG" id="acab:QRX50_45745"/>
<accession>A0A9Y2IGI5</accession>
<feature type="compositionally biased region" description="Pro residues" evidence="1">
    <location>
        <begin position="1"/>
        <end position="12"/>
    </location>
</feature>
<dbReference type="EMBL" id="CP127294">
    <property type="protein sequence ID" value="WIX78576.1"/>
    <property type="molecule type" value="Genomic_DNA"/>
</dbReference>
<dbReference type="Proteomes" id="UP001236014">
    <property type="component" value="Chromosome"/>
</dbReference>
<name>A0A9Y2IGI5_9PSEU</name>
<dbReference type="AlphaFoldDB" id="A0A9Y2IGI5"/>
<evidence type="ECO:0000256" key="1">
    <source>
        <dbReference type="SAM" id="MobiDB-lite"/>
    </source>
</evidence>
<protein>
    <submittedName>
        <fullName evidence="3">Type VII secretion protein EccE</fullName>
    </submittedName>
</protein>
<organism evidence="3 4">
    <name type="scientific">Amycolatopsis carbonis</name>
    <dbReference type="NCBI Taxonomy" id="715471"/>
    <lineage>
        <taxon>Bacteria</taxon>
        <taxon>Bacillati</taxon>
        <taxon>Actinomycetota</taxon>
        <taxon>Actinomycetes</taxon>
        <taxon>Pseudonocardiales</taxon>
        <taxon>Pseudonocardiaceae</taxon>
        <taxon>Amycolatopsis</taxon>
    </lineage>
</organism>
<dbReference type="RefSeq" id="WP_285969289.1">
    <property type="nucleotide sequence ID" value="NZ_CP127294.1"/>
</dbReference>
<feature type="domain" description="Type VII secretion system protein EccE" evidence="2">
    <location>
        <begin position="194"/>
        <end position="290"/>
    </location>
</feature>
<keyword evidence="4" id="KW-1185">Reference proteome</keyword>
<evidence type="ECO:0000259" key="2">
    <source>
        <dbReference type="Pfam" id="PF11203"/>
    </source>
</evidence>
<dbReference type="InterPro" id="IPR050051">
    <property type="entry name" value="EccE_dom"/>
</dbReference>
<evidence type="ECO:0000313" key="3">
    <source>
        <dbReference type="EMBL" id="WIX78576.1"/>
    </source>
</evidence>
<evidence type="ECO:0000313" key="4">
    <source>
        <dbReference type="Proteomes" id="UP001236014"/>
    </source>
</evidence>